<organism evidence="2 3">
    <name type="scientific">Rhodotorula paludigena</name>
    <dbReference type="NCBI Taxonomy" id="86838"/>
    <lineage>
        <taxon>Eukaryota</taxon>
        <taxon>Fungi</taxon>
        <taxon>Dikarya</taxon>
        <taxon>Basidiomycota</taxon>
        <taxon>Pucciniomycotina</taxon>
        <taxon>Microbotryomycetes</taxon>
        <taxon>Sporidiobolales</taxon>
        <taxon>Sporidiobolaceae</taxon>
        <taxon>Rhodotorula</taxon>
    </lineage>
</organism>
<keyword evidence="3" id="KW-1185">Reference proteome</keyword>
<feature type="compositionally biased region" description="Basic residues" evidence="1">
    <location>
        <begin position="1027"/>
        <end position="1038"/>
    </location>
</feature>
<evidence type="ECO:0000313" key="2">
    <source>
        <dbReference type="EMBL" id="GJN93321.1"/>
    </source>
</evidence>
<gene>
    <name evidence="2" type="ORF">Rhopal_006368-T1</name>
</gene>
<feature type="compositionally biased region" description="Basic and acidic residues" evidence="1">
    <location>
        <begin position="1161"/>
        <end position="1192"/>
    </location>
</feature>
<evidence type="ECO:0000313" key="3">
    <source>
        <dbReference type="Proteomes" id="UP001342314"/>
    </source>
</evidence>
<feature type="compositionally biased region" description="Low complexity" evidence="1">
    <location>
        <begin position="732"/>
        <end position="746"/>
    </location>
</feature>
<feature type="region of interest" description="Disordered" evidence="1">
    <location>
        <begin position="515"/>
        <end position="534"/>
    </location>
</feature>
<feature type="compositionally biased region" description="Polar residues" evidence="1">
    <location>
        <begin position="1201"/>
        <end position="1211"/>
    </location>
</feature>
<feature type="compositionally biased region" description="Basic and acidic residues" evidence="1">
    <location>
        <begin position="1039"/>
        <end position="1057"/>
    </location>
</feature>
<proteinExistence type="predicted"/>
<evidence type="ECO:0000256" key="1">
    <source>
        <dbReference type="SAM" id="MobiDB-lite"/>
    </source>
</evidence>
<feature type="compositionally biased region" description="Basic and acidic residues" evidence="1">
    <location>
        <begin position="683"/>
        <end position="694"/>
    </location>
</feature>
<dbReference type="EMBL" id="BQKY01000013">
    <property type="protein sequence ID" value="GJN93321.1"/>
    <property type="molecule type" value="Genomic_DNA"/>
</dbReference>
<feature type="compositionally biased region" description="Low complexity" evidence="1">
    <location>
        <begin position="1116"/>
        <end position="1126"/>
    </location>
</feature>
<feature type="compositionally biased region" description="Polar residues" evidence="1">
    <location>
        <begin position="845"/>
        <end position="865"/>
    </location>
</feature>
<reference evidence="2 3" key="1">
    <citation type="submission" date="2021-12" db="EMBL/GenBank/DDBJ databases">
        <title>High titer production of polyol ester of fatty acids by Rhodotorula paludigena BS15 towards product separation-free biomass refinery.</title>
        <authorList>
            <person name="Mano J."/>
            <person name="Ono H."/>
            <person name="Tanaka T."/>
            <person name="Naito K."/>
            <person name="Sushida H."/>
            <person name="Ike M."/>
            <person name="Tokuyasu K."/>
            <person name="Kitaoka M."/>
        </authorList>
    </citation>
    <scope>NUCLEOTIDE SEQUENCE [LARGE SCALE GENOMIC DNA]</scope>
    <source>
        <strain evidence="2 3">BS15</strain>
    </source>
</reference>
<comment type="caution">
    <text evidence="2">The sequence shown here is derived from an EMBL/GenBank/DDBJ whole genome shotgun (WGS) entry which is preliminary data.</text>
</comment>
<feature type="region of interest" description="Disordered" evidence="1">
    <location>
        <begin position="608"/>
        <end position="1223"/>
    </location>
</feature>
<name>A0AAV5GLX6_9BASI</name>
<accession>A0AAV5GLX6</accession>
<dbReference type="Proteomes" id="UP001342314">
    <property type="component" value="Unassembled WGS sequence"/>
</dbReference>
<feature type="compositionally biased region" description="Polar residues" evidence="1">
    <location>
        <begin position="565"/>
        <end position="583"/>
    </location>
</feature>
<protein>
    <submittedName>
        <fullName evidence="2">Uncharacterized protein</fullName>
    </submittedName>
</protein>
<feature type="region of interest" description="Disordered" evidence="1">
    <location>
        <begin position="565"/>
        <end position="586"/>
    </location>
</feature>
<feature type="compositionally biased region" description="Polar residues" evidence="1">
    <location>
        <begin position="662"/>
        <end position="680"/>
    </location>
</feature>
<sequence length="1300" mass="139328">MATDDPQAQPEGDLRALTARLARLVATSNSSSAKLSPPDEAARNLFEWLEKLLETDSTLSALELNNLAAFLRYALFAHTVSTVRFKVQQNGTAKEDKVTTILEISRVLLATLCQSSDGTGELDTRITEKGRHKLLIALLGGLRLFASVLVETLVRVVIPEPDSLPAAAGDEIRDGRSTKMPTEAKYLALDVLNELLRRHSENKEVVRAAFGGDQLGALIQSGYDAHITQLAFTLAFRLNTPDPKRKSLSSASTAAREAWVQALFSEARFGSHSPQLRDAWSSFKTQTFDAQLEGFAGEIANRSIKRSQPFLAHSIKYDGQQLLETTIESQRETMPTPASAPSLRQIADGLYKAAKIWICRDIVASLVPQPHEMFALDQTECATARGVPIGTVCEDEASKDFDDPSEVRLVAALGGVVKVHVDIVGQEQDVRLLQITFLLARSSPVTLDGRPHPAAPVHIDSARKSAVDEQGVDPSRRFHELEIQVAALEANMTLTQVCGQFHPRLGEELYRFPASTPQSAAPAGNPPTTSPLDAVRAYPGKTDRVSGAQELGVHPVKAVKFVSPVSTGPNSGVQRAPRKSSQAGPIVAEQPSSAMLATAIPQRATAVAAKSDQSRAGQVEKVKPPVAVVAHRPSAADKALESSQEASSRRAEELAKLANIEGRTSTHGGSSPAKSRSNGSAEDALHFDDVHAGREFGGGGGEDEPHDGQEHGMATRAASDEELPPPSQVVHQSRSSAQQPSSRSSQLIEIGSTAPGAAAESQHRAQKPPIASSTAHRASAADRRPVRTSSNITDPPSEADDINIGVQTDVNRETSKSQRAHKATLAETLSKSPAARISPDKVDATKTNASSATAQTIRQPAQSTEHAQKKVKLVAEADEAAESTTSAVNKRPRRAAASKAAERHGASKGKKRTWRESSEAELDDDDEASRASATDIDTLKRVRRPAAPPARSSKRRKVSPPTSQSGEATCDSARETDVDPADLVHSLEDKREAGNSSKRYGRERKPHDRVNGSRRKAAPQSDDPKKRVQPHGKQQVRTHRQDKSHKNDHEAGGKDDGDSAASASTARGRKVAKQVVHPPKRPPPSTGPNEPHDKRVTEDIPEPLDPSQRTLARLGPSKPRSRSPSRQTVANSSFAHLVGSTGAGRDRSDTRHPANPLGDMSRQEQQVEPHADAAHDQDYHEHGAFATHDDSTSLKLPVTTLKHQTTDSQRPPSAADPAKTDSFDARVIVPDAVQNGVDSDGGDPFKQLDADVDMAGSRGADDSGVHFGLGIDQDADEAEEDYAAGPGLGESILGQYSVLR</sequence>